<name>A0A0F9NLZ0_9ZZZZ</name>
<organism evidence="2">
    <name type="scientific">marine sediment metagenome</name>
    <dbReference type="NCBI Taxonomy" id="412755"/>
    <lineage>
        <taxon>unclassified sequences</taxon>
        <taxon>metagenomes</taxon>
        <taxon>ecological metagenomes</taxon>
    </lineage>
</organism>
<proteinExistence type="predicted"/>
<keyword evidence="1" id="KW-0472">Membrane</keyword>
<gene>
    <name evidence="2" type="ORF">LCGC14_0950930</name>
</gene>
<keyword evidence="1" id="KW-1133">Transmembrane helix</keyword>
<dbReference type="AlphaFoldDB" id="A0A0F9NLZ0"/>
<evidence type="ECO:0000256" key="1">
    <source>
        <dbReference type="SAM" id="Phobius"/>
    </source>
</evidence>
<reference evidence="2" key="1">
    <citation type="journal article" date="2015" name="Nature">
        <title>Complex archaea that bridge the gap between prokaryotes and eukaryotes.</title>
        <authorList>
            <person name="Spang A."/>
            <person name="Saw J.H."/>
            <person name="Jorgensen S.L."/>
            <person name="Zaremba-Niedzwiedzka K."/>
            <person name="Martijn J."/>
            <person name="Lind A.E."/>
            <person name="van Eijk R."/>
            <person name="Schleper C."/>
            <person name="Guy L."/>
            <person name="Ettema T.J."/>
        </authorList>
    </citation>
    <scope>NUCLEOTIDE SEQUENCE</scope>
</reference>
<keyword evidence="1" id="KW-0812">Transmembrane</keyword>
<sequence>MKNMEDKKGDKTTLTGNSKKLHKNIRKDALIFRLIMAFIGGFLLKS</sequence>
<feature type="transmembrane region" description="Helical" evidence="1">
    <location>
        <begin position="28"/>
        <end position="44"/>
    </location>
</feature>
<protein>
    <submittedName>
        <fullName evidence="2">Uncharacterized protein</fullName>
    </submittedName>
</protein>
<accession>A0A0F9NLZ0</accession>
<evidence type="ECO:0000313" key="2">
    <source>
        <dbReference type="EMBL" id="KKN18914.1"/>
    </source>
</evidence>
<comment type="caution">
    <text evidence="2">The sequence shown here is derived from an EMBL/GenBank/DDBJ whole genome shotgun (WGS) entry which is preliminary data.</text>
</comment>
<dbReference type="EMBL" id="LAZR01003383">
    <property type="protein sequence ID" value="KKN18914.1"/>
    <property type="molecule type" value="Genomic_DNA"/>
</dbReference>